<sequence>MAATGLARGSRATRDQRQADLLARAAAAILDQGGLPLAFERLARLAGVSKALVYNYFPTQGALGCALLQRELDAIDRAAIGAVAAIADPLQAARTASDLYFDLIAARGPMLHLLLADPVVAQGEGRAMVVRAALLLRPLVRRLRSALKLTPREANAVMHLLMTYPEEAGRKVSRGEANSGLARQLSGDAVVAGLAALSGGADQGAALGGEPL</sequence>
<reference evidence="4 5" key="1">
    <citation type="submission" date="2017-03" db="EMBL/GenBank/DDBJ databases">
        <title>Genome sequence of Sphingomonas dokdonensis DSM 21029.</title>
        <authorList>
            <person name="Poehlein A."/>
            <person name="Wuebbeler J.H."/>
            <person name="Steinbuechel A."/>
            <person name="Daniel R."/>
        </authorList>
    </citation>
    <scope>NUCLEOTIDE SEQUENCE [LARGE SCALE GENOMIC DNA]</scope>
    <source>
        <strain evidence="4 5">DSM 21029</strain>
    </source>
</reference>
<dbReference type="InterPro" id="IPR001647">
    <property type="entry name" value="HTH_TetR"/>
</dbReference>
<dbReference type="Proteomes" id="UP000197290">
    <property type="component" value="Unassembled WGS sequence"/>
</dbReference>
<protein>
    <recommendedName>
        <fullName evidence="3">HTH tetR-type domain-containing protein</fullName>
    </recommendedName>
</protein>
<organism evidence="4 5">
    <name type="scientific">Sphingomonas dokdonensis</name>
    <dbReference type="NCBI Taxonomy" id="344880"/>
    <lineage>
        <taxon>Bacteria</taxon>
        <taxon>Pseudomonadati</taxon>
        <taxon>Pseudomonadota</taxon>
        <taxon>Alphaproteobacteria</taxon>
        <taxon>Sphingomonadales</taxon>
        <taxon>Sphingomonadaceae</taxon>
        <taxon>Sphingomonas</taxon>
    </lineage>
</organism>
<evidence type="ECO:0000313" key="5">
    <source>
        <dbReference type="Proteomes" id="UP000197290"/>
    </source>
</evidence>
<keyword evidence="1 2" id="KW-0238">DNA-binding</keyword>
<dbReference type="SUPFAM" id="SSF46689">
    <property type="entry name" value="Homeodomain-like"/>
    <property type="match status" value="1"/>
</dbReference>
<dbReference type="AlphaFoldDB" id="A0A245ZFC5"/>
<gene>
    <name evidence="4" type="ORF">SPDO_28480</name>
</gene>
<dbReference type="EMBL" id="NBBI01000006">
    <property type="protein sequence ID" value="OWK28445.1"/>
    <property type="molecule type" value="Genomic_DNA"/>
</dbReference>
<evidence type="ECO:0000256" key="2">
    <source>
        <dbReference type="PROSITE-ProRule" id="PRU00335"/>
    </source>
</evidence>
<dbReference type="InterPro" id="IPR009057">
    <property type="entry name" value="Homeodomain-like_sf"/>
</dbReference>
<proteinExistence type="predicted"/>
<evidence type="ECO:0000259" key="3">
    <source>
        <dbReference type="PROSITE" id="PS50977"/>
    </source>
</evidence>
<evidence type="ECO:0000256" key="1">
    <source>
        <dbReference type="ARBA" id="ARBA00023125"/>
    </source>
</evidence>
<accession>A0A245ZFC5</accession>
<keyword evidence="5" id="KW-1185">Reference proteome</keyword>
<feature type="DNA-binding region" description="H-T-H motif" evidence="2">
    <location>
        <begin position="38"/>
        <end position="57"/>
    </location>
</feature>
<name>A0A245ZFC5_9SPHN</name>
<evidence type="ECO:0000313" key="4">
    <source>
        <dbReference type="EMBL" id="OWK28445.1"/>
    </source>
</evidence>
<dbReference type="GO" id="GO:0003677">
    <property type="term" value="F:DNA binding"/>
    <property type="evidence" value="ECO:0007669"/>
    <property type="project" value="UniProtKB-UniRule"/>
</dbReference>
<dbReference type="Gene3D" id="1.10.357.10">
    <property type="entry name" value="Tetracycline Repressor, domain 2"/>
    <property type="match status" value="1"/>
</dbReference>
<feature type="domain" description="HTH tetR-type" evidence="3">
    <location>
        <begin position="15"/>
        <end position="75"/>
    </location>
</feature>
<dbReference type="RefSeq" id="WP_088368164.1">
    <property type="nucleotide sequence ID" value="NZ_NBBI01000006.1"/>
</dbReference>
<dbReference type="PROSITE" id="PS50977">
    <property type="entry name" value="HTH_TETR_2"/>
    <property type="match status" value="1"/>
</dbReference>
<comment type="caution">
    <text evidence="4">The sequence shown here is derived from an EMBL/GenBank/DDBJ whole genome shotgun (WGS) entry which is preliminary data.</text>
</comment>
<dbReference type="OrthoDB" id="155497at2"/>